<dbReference type="AlphaFoldDB" id="A0A0D7A523"/>
<dbReference type="SUPFAM" id="SSF57850">
    <property type="entry name" value="RING/U-box"/>
    <property type="match status" value="2"/>
</dbReference>
<keyword evidence="6" id="KW-0833">Ubl conjugation pathway</keyword>
<dbReference type="InterPro" id="IPR051628">
    <property type="entry name" value="LUBAC_E3_Ligases"/>
</dbReference>
<feature type="region of interest" description="Disordered" evidence="8">
    <location>
        <begin position="437"/>
        <end position="463"/>
    </location>
</feature>
<gene>
    <name evidence="10" type="ORF">FISHEDRAFT_18691</name>
</gene>
<dbReference type="InterPro" id="IPR002867">
    <property type="entry name" value="IBR_dom"/>
</dbReference>
<evidence type="ECO:0000313" key="11">
    <source>
        <dbReference type="Proteomes" id="UP000054144"/>
    </source>
</evidence>
<dbReference type="InterPro" id="IPR047544">
    <property type="entry name" value="RING-HC_RBR_RNF216"/>
</dbReference>
<dbReference type="GO" id="GO:0008270">
    <property type="term" value="F:zinc ion binding"/>
    <property type="evidence" value="ECO:0007669"/>
    <property type="project" value="UniProtKB-KW"/>
</dbReference>
<keyword evidence="4" id="KW-0677">Repeat</keyword>
<dbReference type="PANTHER" id="PTHR22770">
    <property type="entry name" value="UBIQUITIN CONJUGATING ENZYME 7 INTERACTING PROTEIN-RELATED"/>
    <property type="match status" value="1"/>
</dbReference>
<dbReference type="Gene3D" id="1.20.120.1750">
    <property type="match status" value="1"/>
</dbReference>
<keyword evidence="11" id="KW-1185">Reference proteome</keyword>
<name>A0A0D7A523_9AGAR</name>
<dbReference type="Proteomes" id="UP000054144">
    <property type="component" value="Unassembled WGS sequence"/>
</dbReference>
<dbReference type="OrthoDB" id="10009520at2759"/>
<dbReference type="SMART" id="SM00647">
    <property type="entry name" value="IBR"/>
    <property type="match status" value="2"/>
</dbReference>
<evidence type="ECO:0000256" key="4">
    <source>
        <dbReference type="ARBA" id="ARBA00022737"/>
    </source>
</evidence>
<evidence type="ECO:0000256" key="2">
    <source>
        <dbReference type="ARBA" id="ARBA00022679"/>
    </source>
</evidence>
<keyword evidence="2" id="KW-0808">Transferase</keyword>
<feature type="domain" description="RING-type" evidence="9">
    <location>
        <begin position="195"/>
        <end position="410"/>
    </location>
</feature>
<evidence type="ECO:0000313" key="10">
    <source>
        <dbReference type="EMBL" id="KIY45011.1"/>
    </source>
</evidence>
<protein>
    <recommendedName>
        <fullName evidence="9">RING-type domain-containing protein</fullName>
    </recommendedName>
</protein>
<reference evidence="10 11" key="1">
    <citation type="journal article" date="2015" name="Fungal Genet. Biol.">
        <title>Evolution of novel wood decay mechanisms in Agaricales revealed by the genome sequences of Fistulina hepatica and Cylindrobasidium torrendii.</title>
        <authorList>
            <person name="Floudas D."/>
            <person name="Held B.W."/>
            <person name="Riley R."/>
            <person name="Nagy L.G."/>
            <person name="Koehler G."/>
            <person name="Ransdell A.S."/>
            <person name="Younus H."/>
            <person name="Chow J."/>
            <person name="Chiniquy J."/>
            <person name="Lipzen A."/>
            <person name="Tritt A."/>
            <person name="Sun H."/>
            <person name="Haridas S."/>
            <person name="LaButti K."/>
            <person name="Ohm R.A."/>
            <person name="Kues U."/>
            <person name="Blanchette R.A."/>
            <person name="Grigoriev I.V."/>
            <person name="Minto R.E."/>
            <person name="Hibbett D.S."/>
        </authorList>
    </citation>
    <scope>NUCLEOTIDE SEQUENCE [LARGE SCALE GENOMIC DNA]</scope>
    <source>
        <strain evidence="10 11">ATCC 64428</strain>
    </source>
</reference>
<dbReference type="InterPro" id="IPR047545">
    <property type="entry name" value="BRcat_RBR_RNF216"/>
</dbReference>
<feature type="non-terminal residue" evidence="10">
    <location>
        <position position="463"/>
    </location>
</feature>
<dbReference type="GO" id="GO:0016740">
    <property type="term" value="F:transferase activity"/>
    <property type="evidence" value="ECO:0007669"/>
    <property type="project" value="UniProtKB-KW"/>
</dbReference>
<organism evidence="10 11">
    <name type="scientific">Fistulina hepatica ATCC 64428</name>
    <dbReference type="NCBI Taxonomy" id="1128425"/>
    <lineage>
        <taxon>Eukaryota</taxon>
        <taxon>Fungi</taxon>
        <taxon>Dikarya</taxon>
        <taxon>Basidiomycota</taxon>
        <taxon>Agaricomycotina</taxon>
        <taxon>Agaricomycetes</taxon>
        <taxon>Agaricomycetidae</taxon>
        <taxon>Agaricales</taxon>
        <taxon>Fistulinaceae</taxon>
        <taxon>Fistulina</taxon>
    </lineage>
</organism>
<dbReference type="CDD" id="cd20353">
    <property type="entry name" value="Rcat_RBR_RNF216"/>
    <property type="match status" value="1"/>
</dbReference>
<dbReference type="InterPro" id="IPR047546">
    <property type="entry name" value="Rcat_RBR_RNF216"/>
</dbReference>
<accession>A0A0D7A523</accession>
<evidence type="ECO:0000256" key="6">
    <source>
        <dbReference type="ARBA" id="ARBA00022786"/>
    </source>
</evidence>
<feature type="non-terminal residue" evidence="10">
    <location>
        <position position="1"/>
    </location>
</feature>
<sequence length="463" mass="52747">VARVLEIIPDVAPDHVLTLIPNREDKIIPDNIVIEMVLHSLFENVDYPKVDKKRKRVESSDDVETREKARTKVDYLDRNREAEKTIHYSELAMEQLMCDFPYVPKPYIRKIFLDNNSLYAPTHVYIATIEGEESRPYTRKTVPYRSGKGKGKELHDPELEKERQFVIDRAQEPSTSRDAAMAELTNEQEDQACGDGIECGCCFSTYPFDKMIQCPEAHLFCTECMLGYANTKLGEHNVNIVCMDQSGCKQPFPESELRRFLPEKLLALYERVKQRKEIEAAGLDGLEECPSCEYKCVIDNPDEKLFRCENEDCGAVTCRQCKKVDHLPKSCQEMEEDTKLDGQHTVEEAMTEALMRRCPKCNKAFIKESGCNKMTCPNCGTLSCYICRQIVHGYNHFDQRQSGASTSKSKKCVLWDSVEQRHADEVKAAAAKAVQEYAEEHPDVDAKDIKVDLPQAPAPGRPP</sequence>
<dbReference type="PROSITE" id="PS51873">
    <property type="entry name" value="TRIAD"/>
    <property type="match status" value="1"/>
</dbReference>
<dbReference type="CDD" id="cd20339">
    <property type="entry name" value="BRcat_RBR_RNF216"/>
    <property type="match status" value="1"/>
</dbReference>
<evidence type="ECO:0000259" key="9">
    <source>
        <dbReference type="PROSITE" id="PS51873"/>
    </source>
</evidence>
<dbReference type="PANTHER" id="PTHR22770:SF47">
    <property type="entry name" value="E3 UBIQUITIN-PROTEIN LIGASE RNF216"/>
    <property type="match status" value="1"/>
</dbReference>
<keyword evidence="7" id="KW-0862">Zinc</keyword>
<evidence type="ECO:0000256" key="7">
    <source>
        <dbReference type="ARBA" id="ARBA00022833"/>
    </source>
</evidence>
<keyword evidence="5" id="KW-0863">Zinc-finger</keyword>
<dbReference type="EMBL" id="KN882063">
    <property type="protein sequence ID" value="KIY45011.1"/>
    <property type="molecule type" value="Genomic_DNA"/>
</dbReference>
<feature type="compositionally biased region" description="Basic and acidic residues" evidence="8">
    <location>
        <begin position="438"/>
        <end position="451"/>
    </location>
</feature>
<evidence type="ECO:0000256" key="1">
    <source>
        <dbReference type="ARBA" id="ARBA00004906"/>
    </source>
</evidence>
<dbReference type="InterPro" id="IPR044066">
    <property type="entry name" value="TRIAD_supradom"/>
</dbReference>
<evidence type="ECO:0000256" key="3">
    <source>
        <dbReference type="ARBA" id="ARBA00022723"/>
    </source>
</evidence>
<dbReference type="InterPro" id="IPR013083">
    <property type="entry name" value="Znf_RING/FYVE/PHD"/>
</dbReference>
<proteinExistence type="predicted"/>
<dbReference type="Gene3D" id="3.30.40.10">
    <property type="entry name" value="Zinc/RING finger domain, C3HC4 (zinc finger)"/>
    <property type="match status" value="1"/>
</dbReference>
<comment type="pathway">
    <text evidence="1">Protein modification; protein ubiquitination.</text>
</comment>
<evidence type="ECO:0000256" key="5">
    <source>
        <dbReference type="ARBA" id="ARBA00022771"/>
    </source>
</evidence>
<keyword evidence="3" id="KW-0479">Metal-binding</keyword>
<dbReference type="CDD" id="cd16630">
    <property type="entry name" value="RING-HC_RBR_RNF216"/>
    <property type="match status" value="1"/>
</dbReference>
<evidence type="ECO:0000256" key="8">
    <source>
        <dbReference type="SAM" id="MobiDB-lite"/>
    </source>
</evidence>
<dbReference type="Pfam" id="PF26200">
    <property type="entry name" value="Rcat_RNF216"/>
    <property type="match status" value="1"/>
</dbReference>